<accession>A0A1A6GZD7</accession>
<keyword evidence="4" id="KW-1185">Reference proteome</keyword>
<proteinExistence type="predicted"/>
<comment type="caution">
    <text evidence="3">The sequence shown here is derived from an EMBL/GenBank/DDBJ whole genome shotgun (WGS) entry which is preliminary data.</text>
</comment>
<sequence length="144" mass="16281">MSHIQIPPGLTELLQGYTVEVLRQQPPDLVDFAVEYFTRLREARAQESDMLIATPTTFHTQEPSAVAVVEEDEESDTDSDDLDLEGRRAGQGRGAWWAPSERSRGEPEGRPAVLRARCPALPWVEIRERSSRAAWFSRRVPIPN</sequence>
<dbReference type="FunFam" id="1.20.890.10:FF:000002">
    <property type="entry name" value="cAMP-dependent protein kinase type II-alpha regulatory subunit"/>
    <property type="match status" value="1"/>
</dbReference>
<dbReference type="SUPFAM" id="SSF47391">
    <property type="entry name" value="Dimerization-anchoring domain of cAMP-dependent PK regulatory subunit"/>
    <property type="match status" value="1"/>
</dbReference>
<evidence type="ECO:0000256" key="1">
    <source>
        <dbReference type="SAM" id="MobiDB-lite"/>
    </source>
</evidence>
<dbReference type="SMART" id="SM00394">
    <property type="entry name" value="RIIa"/>
    <property type="match status" value="1"/>
</dbReference>
<evidence type="ECO:0000259" key="2">
    <source>
        <dbReference type="SMART" id="SM00394"/>
    </source>
</evidence>
<dbReference type="Pfam" id="PF02197">
    <property type="entry name" value="RIIa"/>
    <property type="match status" value="1"/>
</dbReference>
<protein>
    <recommendedName>
        <fullName evidence="2">RIIa domain-containing protein</fullName>
    </recommendedName>
</protein>
<dbReference type="OrthoDB" id="252964at2759"/>
<evidence type="ECO:0000313" key="3">
    <source>
        <dbReference type="EMBL" id="OBS71344.1"/>
    </source>
</evidence>
<evidence type="ECO:0000313" key="4">
    <source>
        <dbReference type="Proteomes" id="UP000092124"/>
    </source>
</evidence>
<dbReference type="InterPro" id="IPR003117">
    <property type="entry name" value="cAMP_dep_PK_reg_su_I/II_a/b"/>
</dbReference>
<name>A0A1A6GZD7_NEOLE</name>
<feature type="domain" description="RIIa" evidence="2">
    <location>
        <begin position="8"/>
        <end position="45"/>
    </location>
</feature>
<feature type="region of interest" description="Disordered" evidence="1">
    <location>
        <begin position="62"/>
        <end position="110"/>
    </location>
</feature>
<dbReference type="AlphaFoldDB" id="A0A1A6GZD7"/>
<gene>
    <name evidence="3" type="ORF">A6R68_00177</name>
</gene>
<dbReference type="CDD" id="cd12103">
    <property type="entry name" value="DD_RIIalpha_PKA"/>
    <property type="match status" value="1"/>
</dbReference>
<organism evidence="3 4">
    <name type="scientific">Neotoma lepida</name>
    <name type="common">Desert woodrat</name>
    <dbReference type="NCBI Taxonomy" id="56216"/>
    <lineage>
        <taxon>Eukaryota</taxon>
        <taxon>Metazoa</taxon>
        <taxon>Chordata</taxon>
        <taxon>Craniata</taxon>
        <taxon>Vertebrata</taxon>
        <taxon>Euteleostomi</taxon>
        <taxon>Mammalia</taxon>
        <taxon>Eutheria</taxon>
        <taxon>Euarchontoglires</taxon>
        <taxon>Glires</taxon>
        <taxon>Rodentia</taxon>
        <taxon>Myomorpha</taxon>
        <taxon>Muroidea</taxon>
        <taxon>Cricetidae</taxon>
        <taxon>Neotominae</taxon>
        <taxon>Neotoma</taxon>
    </lineage>
</organism>
<feature type="compositionally biased region" description="Acidic residues" evidence="1">
    <location>
        <begin position="69"/>
        <end position="83"/>
    </location>
</feature>
<dbReference type="Proteomes" id="UP000092124">
    <property type="component" value="Unassembled WGS sequence"/>
</dbReference>
<reference evidence="3 4" key="1">
    <citation type="submission" date="2016-06" db="EMBL/GenBank/DDBJ databases">
        <title>The Draft Genome Sequence and Annotation of the Desert Woodrat Neotoma lepida.</title>
        <authorList>
            <person name="Campbell M."/>
            <person name="Oakeson K.F."/>
            <person name="Yandell M."/>
            <person name="Halpert J.R."/>
            <person name="Dearing D."/>
        </authorList>
    </citation>
    <scope>NUCLEOTIDE SEQUENCE [LARGE SCALE GENOMIC DNA]</scope>
    <source>
        <strain evidence="3">417</strain>
        <tissue evidence="3">Liver</tissue>
    </source>
</reference>
<dbReference type="Gene3D" id="1.20.890.10">
    <property type="entry name" value="cAMP-dependent protein kinase regulatory subunit, dimerization-anchoring domain"/>
    <property type="match status" value="1"/>
</dbReference>
<dbReference type="STRING" id="56216.A0A1A6GZD7"/>
<dbReference type="EMBL" id="LZPO01058615">
    <property type="protein sequence ID" value="OBS71344.1"/>
    <property type="molecule type" value="Genomic_DNA"/>
</dbReference>